<protein>
    <submittedName>
        <fullName evidence="1">23377_t:CDS:1</fullName>
    </submittedName>
</protein>
<dbReference type="Proteomes" id="UP000789920">
    <property type="component" value="Unassembled WGS sequence"/>
</dbReference>
<comment type="caution">
    <text evidence="1">The sequence shown here is derived from an EMBL/GenBank/DDBJ whole genome shotgun (WGS) entry which is preliminary data.</text>
</comment>
<dbReference type="EMBL" id="CAJVQC010096282">
    <property type="protein sequence ID" value="CAG8828891.1"/>
    <property type="molecule type" value="Genomic_DNA"/>
</dbReference>
<proteinExistence type="predicted"/>
<name>A0ACA9S5Z6_9GLOM</name>
<feature type="non-terminal residue" evidence="1">
    <location>
        <position position="1"/>
    </location>
</feature>
<feature type="non-terminal residue" evidence="1">
    <location>
        <position position="135"/>
    </location>
</feature>
<gene>
    <name evidence="1" type="ORF">RPERSI_LOCUS27362</name>
</gene>
<sequence length="135" mass="15891">QKYMKRMAFTFNEIFSCRISFDTRLEALSLYLYDDQIKAQEEEHKINDCILFDFYEQELKSVGAYVNALERVNSINTLESYLNNHIMPVVADWPRQIFIRKVISLRLQDPNNSNIPDIALFFIPVIGALHMQLNL</sequence>
<keyword evidence="2" id="KW-1185">Reference proteome</keyword>
<accession>A0ACA9S5Z6</accession>
<evidence type="ECO:0000313" key="2">
    <source>
        <dbReference type="Proteomes" id="UP000789920"/>
    </source>
</evidence>
<evidence type="ECO:0000313" key="1">
    <source>
        <dbReference type="EMBL" id="CAG8828891.1"/>
    </source>
</evidence>
<organism evidence="1 2">
    <name type="scientific">Racocetra persica</name>
    <dbReference type="NCBI Taxonomy" id="160502"/>
    <lineage>
        <taxon>Eukaryota</taxon>
        <taxon>Fungi</taxon>
        <taxon>Fungi incertae sedis</taxon>
        <taxon>Mucoromycota</taxon>
        <taxon>Glomeromycotina</taxon>
        <taxon>Glomeromycetes</taxon>
        <taxon>Diversisporales</taxon>
        <taxon>Gigasporaceae</taxon>
        <taxon>Racocetra</taxon>
    </lineage>
</organism>
<reference evidence="1" key="1">
    <citation type="submission" date="2021-06" db="EMBL/GenBank/DDBJ databases">
        <authorList>
            <person name="Kallberg Y."/>
            <person name="Tangrot J."/>
            <person name="Rosling A."/>
        </authorList>
    </citation>
    <scope>NUCLEOTIDE SEQUENCE</scope>
    <source>
        <strain evidence="1">MA461A</strain>
    </source>
</reference>